<feature type="region of interest" description="Disordered" evidence="7">
    <location>
        <begin position="36"/>
        <end position="67"/>
    </location>
</feature>
<keyword evidence="3" id="KW-0472">Membrane</keyword>
<reference evidence="9 10" key="1">
    <citation type="submission" date="2018-07" db="EMBL/GenBank/DDBJ databases">
        <title>Genome sequence of Nitratireductor thuwali#1536.</title>
        <authorList>
            <person name="Michoud G."/>
            <person name="Merlino G."/>
            <person name="Sefrji F.O."/>
            <person name="Daffonchio D."/>
        </authorList>
    </citation>
    <scope>NUCLEOTIDE SEQUENCE [LARGE SCALE GENOMIC DNA]</scope>
    <source>
        <strain evidence="10">Nit1536</strain>
    </source>
</reference>
<keyword evidence="6" id="KW-0449">Lipoprotein</keyword>
<evidence type="ECO:0000256" key="7">
    <source>
        <dbReference type="SAM" id="MobiDB-lite"/>
    </source>
</evidence>
<dbReference type="NCBIfam" id="NF047847">
    <property type="entry name" value="SS_mature_LptM"/>
    <property type="match status" value="1"/>
</dbReference>
<keyword evidence="2 8" id="KW-0732">Signal</keyword>
<evidence type="ECO:0000256" key="6">
    <source>
        <dbReference type="ARBA" id="ARBA00023288"/>
    </source>
</evidence>
<protein>
    <recommendedName>
        <fullName evidence="11">Lipoprotein</fullName>
    </recommendedName>
</protein>
<gene>
    <name evidence="9" type="ORF">NTH_01606</name>
</gene>
<evidence type="ECO:0000256" key="1">
    <source>
        <dbReference type="ARBA" id="ARBA00004459"/>
    </source>
</evidence>
<keyword evidence="4" id="KW-0564">Palmitate</keyword>
<dbReference type="InterPro" id="IPR032831">
    <property type="entry name" value="LptM_cons"/>
</dbReference>
<name>A0ABY5MIR1_9HYPH</name>
<feature type="chain" id="PRO_5045857979" description="Lipoprotein" evidence="8">
    <location>
        <begin position="20"/>
        <end position="67"/>
    </location>
</feature>
<evidence type="ECO:0008006" key="11">
    <source>
        <dbReference type="Google" id="ProtNLM"/>
    </source>
</evidence>
<comment type="subcellular location">
    <subcellularLocation>
        <location evidence="1">Cell outer membrane</location>
        <topology evidence="1">Lipid-anchor</topology>
    </subcellularLocation>
</comment>
<evidence type="ECO:0000256" key="3">
    <source>
        <dbReference type="ARBA" id="ARBA00023136"/>
    </source>
</evidence>
<keyword evidence="5" id="KW-0998">Cell outer membrane</keyword>
<evidence type="ECO:0000256" key="8">
    <source>
        <dbReference type="SAM" id="SignalP"/>
    </source>
</evidence>
<keyword evidence="10" id="KW-1185">Reference proteome</keyword>
<dbReference type="RefSeq" id="WP_338529508.1">
    <property type="nucleotide sequence ID" value="NZ_CP030941.1"/>
</dbReference>
<evidence type="ECO:0000313" key="10">
    <source>
        <dbReference type="Proteomes" id="UP001342418"/>
    </source>
</evidence>
<accession>A0ABY5MIR1</accession>
<feature type="signal peptide" evidence="8">
    <location>
        <begin position="1"/>
        <end position="19"/>
    </location>
</feature>
<feature type="compositionally biased region" description="Basic and acidic residues" evidence="7">
    <location>
        <begin position="36"/>
        <end position="61"/>
    </location>
</feature>
<dbReference type="PROSITE" id="PS51257">
    <property type="entry name" value="PROKAR_LIPOPROTEIN"/>
    <property type="match status" value="1"/>
</dbReference>
<organism evidence="9 10">
    <name type="scientific">Nitratireductor thuwali</name>
    <dbReference type="NCBI Taxonomy" id="2267699"/>
    <lineage>
        <taxon>Bacteria</taxon>
        <taxon>Pseudomonadati</taxon>
        <taxon>Pseudomonadota</taxon>
        <taxon>Alphaproteobacteria</taxon>
        <taxon>Hyphomicrobiales</taxon>
        <taxon>Phyllobacteriaceae</taxon>
        <taxon>Nitratireductor</taxon>
    </lineage>
</organism>
<evidence type="ECO:0000256" key="2">
    <source>
        <dbReference type="ARBA" id="ARBA00022729"/>
    </source>
</evidence>
<evidence type="ECO:0000256" key="5">
    <source>
        <dbReference type="ARBA" id="ARBA00023237"/>
    </source>
</evidence>
<evidence type="ECO:0000313" key="9">
    <source>
        <dbReference type="EMBL" id="UUP17148.1"/>
    </source>
</evidence>
<dbReference type="EMBL" id="CP030941">
    <property type="protein sequence ID" value="UUP17148.1"/>
    <property type="molecule type" value="Genomic_DNA"/>
</dbReference>
<sequence>MTASRICALIALSAALALAACGRKADLDTPYDAAIEARKQAERDDKPLPPEPEKPVEDRPFILDGLI</sequence>
<evidence type="ECO:0000256" key="4">
    <source>
        <dbReference type="ARBA" id="ARBA00023139"/>
    </source>
</evidence>
<proteinExistence type="predicted"/>
<dbReference type="Proteomes" id="UP001342418">
    <property type="component" value="Chromosome"/>
</dbReference>